<feature type="region of interest" description="Disordered" evidence="1">
    <location>
        <begin position="89"/>
        <end position="118"/>
    </location>
</feature>
<dbReference type="AlphaFoldDB" id="A0A232EJJ4"/>
<organism evidence="2 3">
    <name type="scientific">Trichomalopsis sarcophagae</name>
    <dbReference type="NCBI Taxonomy" id="543379"/>
    <lineage>
        <taxon>Eukaryota</taxon>
        <taxon>Metazoa</taxon>
        <taxon>Ecdysozoa</taxon>
        <taxon>Arthropoda</taxon>
        <taxon>Hexapoda</taxon>
        <taxon>Insecta</taxon>
        <taxon>Pterygota</taxon>
        <taxon>Neoptera</taxon>
        <taxon>Endopterygota</taxon>
        <taxon>Hymenoptera</taxon>
        <taxon>Apocrita</taxon>
        <taxon>Proctotrupomorpha</taxon>
        <taxon>Chalcidoidea</taxon>
        <taxon>Pteromalidae</taxon>
        <taxon>Pteromalinae</taxon>
        <taxon>Trichomalopsis</taxon>
    </lineage>
</organism>
<reference evidence="2 3" key="1">
    <citation type="journal article" date="2017" name="Curr. Biol.">
        <title>The Evolution of Venom by Co-option of Single-Copy Genes.</title>
        <authorList>
            <person name="Martinson E.O."/>
            <person name="Mrinalini"/>
            <person name="Kelkar Y.D."/>
            <person name="Chang C.H."/>
            <person name="Werren J.H."/>
        </authorList>
    </citation>
    <scope>NUCLEOTIDE SEQUENCE [LARGE SCALE GENOMIC DNA]</scope>
    <source>
        <strain evidence="2 3">Alberta</strain>
        <tissue evidence="2">Whole body</tissue>
    </source>
</reference>
<dbReference type="EMBL" id="NNAY01003978">
    <property type="protein sequence ID" value="OXU18540.1"/>
    <property type="molecule type" value="Genomic_DNA"/>
</dbReference>
<evidence type="ECO:0000313" key="3">
    <source>
        <dbReference type="Proteomes" id="UP000215335"/>
    </source>
</evidence>
<keyword evidence="3" id="KW-1185">Reference proteome</keyword>
<accession>A0A232EJJ4</accession>
<name>A0A232EJJ4_9HYME</name>
<evidence type="ECO:0000256" key="1">
    <source>
        <dbReference type="SAM" id="MobiDB-lite"/>
    </source>
</evidence>
<proteinExistence type="predicted"/>
<dbReference type="STRING" id="543379.A0A232EJJ4"/>
<dbReference type="Proteomes" id="UP000215335">
    <property type="component" value="Unassembled WGS sequence"/>
</dbReference>
<comment type="caution">
    <text evidence="2">The sequence shown here is derived from an EMBL/GenBank/DDBJ whole genome shotgun (WGS) entry which is preliminary data.</text>
</comment>
<protein>
    <submittedName>
        <fullName evidence="2">Uncharacterized protein</fullName>
    </submittedName>
</protein>
<evidence type="ECO:0000313" key="2">
    <source>
        <dbReference type="EMBL" id="OXU18540.1"/>
    </source>
</evidence>
<gene>
    <name evidence="2" type="ORF">TSAR_008491</name>
</gene>
<sequence length="460" mass="52945">IIESQNQLEQADFEATTKPAAVEILEDSADIQQLIHSTQKEITDSIFKRLIPHTRLLFQTVEIFQSLSDQFYSIDNLVTPNLTEIKNEPTEYLDNSKNSKSPVKKSKVEKSKPQESSNVKTKILPLKIESHPDIDRLASEFLPNLNGYYRRYAFLRKLLYNANPDIMSSRNQLQKRLLRINLSKLSLNTDLEAVAVKCLLLNRITICNIYLPNSQYLDLQQLENLKFHHPKPYLANWPLLQTVITNKLSELQDNSHNLDVEINEKIENINAIILSAADDAIPAKKSSSTKNKYRGGIQTIFQIIKKKYNIVITKASINSPNRIRSAALAQEFTENQSSPVNCPLLLHHTQTLLTKAIMLLWQSKWLHTLVTHQHIFEKNAPAECDTCKVRLNIPHILSECPSFIEKRRKNISQEIKIMLTDSREFNKVINFLKDIKLNDVNPWLKVGFKLDVPKILQRRG</sequence>
<feature type="non-terminal residue" evidence="2">
    <location>
        <position position="1"/>
    </location>
</feature>